<dbReference type="InterPro" id="IPR019832">
    <property type="entry name" value="Mn/Fe_SOD_C"/>
</dbReference>
<accession>A0A059DYF4</accession>
<dbReference type="EC" id="1.15.1.1" evidence="2 7"/>
<organism evidence="11 12">
    <name type="scientific">Hyphomonas atlantica</name>
    <dbReference type="NCBI Taxonomy" id="1280948"/>
    <lineage>
        <taxon>Bacteria</taxon>
        <taxon>Pseudomonadati</taxon>
        <taxon>Pseudomonadota</taxon>
        <taxon>Alphaproteobacteria</taxon>
        <taxon>Hyphomonadales</taxon>
        <taxon>Hyphomonadaceae</taxon>
        <taxon>Hyphomonas</taxon>
    </lineage>
</organism>
<dbReference type="PIRSF" id="PIRSF000349">
    <property type="entry name" value="SODismutase"/>
    <property type="match status" value="1"/>
</dbReference>
<comment type="function">
    <text evidence="7">Destroys radicals which are normally produced within the cells and which are toxic to biological systems.</text>
</comment>
<gene>
    <name evidence="10" type="ORF">DCG65_04520</name>
    <name evidence="11" type="ORF">HY36_06235</name>
</gene>
<dbReference type="InterPro" id="IPR036314">
    <property type="entry name" value="SOD_C_sf"/>
</dbReference>
<dbReference type="PANTHER" id="PTHR42769:SF3">
    <property type="entry name" value="SUPEROXIDE DISMUTASE [FE] 2, CHLOROPLASTIC"/>
    <property type="match status" value="1"/>
</dbReference>
<dbReference type="PATRIC" id="fig|1280948.3.peg.2339"/>
<evidence type="ECO:0000256" key="5">
    <source>
        <dbReference type="ARBA" id="ARBA00023004"/>
    </source>
</evidence>
<dbReference type="AlphaFoldDB" id="A0A059DYF4"/>
<dbReference type="Proteomes" id="UP000024547">
    <property type="component" value="Unassembled WGS sequence"/>
</dbReference>
<dbReference type="Gene3D" id="1.10.287.990">
    <property type="entry name" value="Fe,Mn superoxide dismutase (SOD) domain"/>
    <property type="match status" value="1"/>
</dbReference>
<sequence length="202" mass="22388">MAFSLPDLPYERDALAPHISEETLNFHHGKHHAAYVNNLNGLIEGTDLENESLESIIKTAAADSGKAGLFNNAAQVWNHTFYWHCMKPSGGGKPHGKVAELIDRDLGGYDQFVKDFKAAGGGQFGSGWAWLVYKDGKLHITKTPNAETPVTDMGATPVLTMDVWEHAYYLDYQNSRPNYMDSFINNLINWDFVNQNLADAGA</sequence>
<evidence type="ECO:0000256" key="3">
    <source>
        <dbReference type="ARBA" id="ARBA00022723"/>
    </source>
</evidence>
<comment type="similarity">
    <text evidence="1 7">Belongs to the iron/manganese superoxide dismutase family.</text>
</comment>
<comment type="catalytic activity">
    <reaction evidence="7">
        <text>2 superoxide + 2 H(+) = H2O2 + O2</text>
        <dbReference type="Rhea" id="RHEA:20696"/>
        <dbReference type="ChEBI" id="CHEBI:15378"/>
        <dbReference type="ChEBI" id="CHEBI:15379"/>
        <dbReference type="ChEBI" id="CHEBI:16240"/>
        <dbReference type="ChEBI" id="CHEBI:18421"/>
        <dbReference type="EC" id="1.15.1.1"/>
    </reaction>
</comment>
<dbReference type="STRING" id="1280948.HY36_06235"/>
<evidence type="ECO:0000313" key="10">
    <source>
        <dbReference type="EMBL" id="HAE93800.1"/>
    </source>
</evidence>
<reference evidence="11 12" key="1">
    <citation type="journal article" date="2014" name="Antonie Van Leeuwenhoek">
        <title>Hyphomonas beringensis sp. nov. and Hyphomonas chukchiensis sp. nov., isolated from surface seawater of the Bering Sea and Chukchi Sea.</title>
        <authorList>
            <person name="Li C."/>
            <person name="Lai Q."/>
            <person name="Li G."/>
            <person name="Dong C."/>
            <person name="Wang J."/>
            <person name="Liao Y."/>
            <person name="Shao Z."/>
        </authorList>
    </citation>
    <scope>NUCLEOTIDE SEQUENCE [LARGE SCALE GENOMIC DNA]</scope>
    <source>
        <strain evidence="11 12">22II1-22F38</strain>
    </source>
</reference>
<dbReference type="Proteomes" id="UP000259173">
    <property type="component" value="Unassembled WGS sequence"/>
</dbReference>
<evidence type="ECO:0000313" key="11">
    <source>
        <dbReference type="EMBL" id="KCZ59723.1"/>
    </source>
</evidence>
<dbReference type="RefSeq" id="WP_035552873.1">
    <property type="nucleotide sequence ID" value="NZ_AWFH01000034.1"/>
</dbReference>
<dbReference type="InterPro" id="IPR019831">
    <property type="entry name" value="Mn/Fe_SOD_N"/>
</dbReference>
<feature type="domain" description="Manganese/iron superoxide dismutase N-terminal" evidence="8">
    <location>
        <begin position="3"/>
        <end position="87"/>
    </location>
</feature>
<evidence type="ECO:0000256" key="2">
    <source>
        <dbReference type="ARBA" id="ARBA00012682"/>
    </source>
</evidence>
<dbReference type="FunFam" id="1.10.287.990:FF:000002">
    <property type="entry name" value="Superoxide dismutase"/>
    <property type="match status" value="1"/>
</dbReference>
<evidence type="ECO:0000259" key="9">
    <source>
        <dbReference type="Pfam" id="PF02777"/>
    </source>
</evidence>
<dbReference type="eggNOG" id="COG0605">
    <property type="taxonomic scope" value="Bacteria"/>
</dbReference>
<dbReference type="SUPFAM" id="SSF54719">
    <property type="entry name" value="Fe,Mn superoxide dismutase (SOD), C-terminal domain"/>
    <property type="match status" value="1"/>
</dbReference>
<feature type="binding site" evidence="6">
    <location>
        <position position="166"/>
    </location>
    <ligand>
        <name>Mn(2+)</name>
        <dbReference type="ChEBI" id="CHEBI:29035"/>
    </ligand>
</feature>
<evidence type="ECO:0000313" key="12">
    <source>
        <dbReference type="Proteomes" id="UP000024547"/>
    </source>
</evidence>
<keyword evidence="12" id="KW-1185">Reference proteome</keyword>
<dbReference type="GeneID" id="92501654"/>
<reference evidence="10 13" key="2">
    <citation type="journal article" date="2018" name="Nat. Biotechnol.">
        <title>A standardized bacterial taxonomy based on genome phylogeny substantially revises the tree of life.</title>
        <authorList>
            <person name="Parks D.H."/>
            <person name="Chuvochina M."/>
            <person name="Waite D.W."/>
            <person name="Rinke C."/>
            <person name="Skarshewski A."/>
            <person name="Chaumeil P.A."/>
            <person name="Hugenholtz P."/>
        </authorList>
    </citation>
    <scope>NUCLEOTIDE SEQUENCE [LARGE SCALE GENOMIC DNA]</scope>
    <source>
        <strain evidence="10">UBA8557</strain>
    </source>
</reference>
<dbReference type="InterPro" id="IPR036324">
    <property type="entry name" value="Mn/Fe_SOD_N_sf"/>
</dbReference>
<dbReference type="InterPro" id="IPR019833">
    <property type="entry name" value="Mn/Fe_SOD_BS"/>
</dbReference>
<feature type="binding site" evidence="6">
    <location>
        <position position="79"/>
    </location>
    <ligand>
        <name>Mn(2+)</name>
        <dbReference type="ChEBI" id="CHEBI:29035"/>
    </ligand>
</feature>
<keyword evidence="5" id="KW-0408">Iron</keyword>
<dbReference type="PRINTS" id="PR01703">
    <property type="entry name" value="MNSODISMTASE"/>
</dbReference>
<name>A0A059DYF4_9PROT</name>
<dbReference type="EMBL" id="AWFH01000034">
    <property type="protein sequence ID" value="KCZ59723.1"/>
    <property type="molecule type" value="Genomic_DNA"/>
</dbReference>
<evidence type="ECO:0000256" key="6">
    <source>
        <dbReference type="PIRSR" id="PIRSR000349-1"/>
    </source>
</evidence>
<dbReference type="EMBL" id="DMBR01000132">
    <property type="protein sequence ID" value="HAE93800.1"/>
    <property type="molecule type" value="Genomic_DNA"/>
</dbReference>
<protein>
    <recommendedName>
        <fullName evidence="2 7">Superoxide dismutase</fullName>
        <ecNumber evidence="2 7">1.15.1.1</ecNumber>
    </recommendedName>
</protein>
<dbReference type="Gene3D" id="3.55.40.20">
    <property type="entry name" value="Iron/manganese superoxide dismutase, C-terminal domain"/>
    <property type="match status" value="1"/>
</dbReference>
<feature type="domain" description="Manganese/iron superoxide dismutase C-terminal" evidence="9">
    <location>
        <begin position="94"/>
        <end position="196"/>
    </location>
</feature>
<comment type="caution">
    <text evidence="11">The sequence shown here is derived from an EMBL/GenBank/DDBJ whole genome shotgun (WGS) entry which is preliminary data.</text>
</comment>
<evidence type="ECO:0000256" key="1">
    <source>
        <dbReference type="ARBA" id="ARBA00008714"/>
    </source>
</evidence>
<dbReference type="GO" id="GO:0004784">
    <property type="term" value="F:superoxide dismutase activity"/>
    <property type="evidence" value="ECO:0007669"/>
    <property type="project" value="UniProtKB-EC"/>
</dbReference>
<dbReference type="Pfam" id="PF00081">
    <property type="entry name" value="Sod_Fe_N"/>
    <property type="match status" value="1"/>
</dbReference>
<evidence type="ECO:0000313" key="13">
    <source>
        <dbReference type="Proteomes" id="UP000259173"/>
    </source>
</evidence>
<dbReference type="InterPro" id="IPR001189">
    <property type="entry name" value="Mn/Fe_SOD"/>
</dbReference>
<keyword evidence="3 6" id="KW-0479">Metal-binding</keyword>
<dbReference type="PROSITE" id="PS00088">
    <property type="entry name" value="SOD_MN"/>
    <property type="match status" value="1"/>
</dbReference>
<evidence type="ECO:0000256" key="7">
    <source>
        <dbReference type="RuleBase" id="RU000414"/>
    </source>
</evidence>
<proteinExistence type="inferred from homology"/>
<dbReference type="OrthoDB" id="9803125at2"/>
<dbReference type="GO" id="GO:0046872">
    <property type="term" value="F:metal ion binding"/>
    <property type="evidence" value="ECO:0007669"/>
    <property type="project" value="UniProtKB-KW"/>
</dbReference>
<feature type="binding site" evidence="6">
    <location>
        <position position="162"/>
    </location>
    <ligand>
        <name>Mn(2+)</name>
        <dbReference type="ChEBI" id="CHEBI:29035"/>
    </ligand>
</feature>
<dbReference type="Pfam" id="PF02777">
    <property type="entry name" value="Sod_Fe_C"/>
    <property type="match status" value="1"/>
</dbReference>
<dbReference type="PANTHER" id="PTHR42769">
    <property type="entry name" value="SUPEROXIDE DISMUTASE"/>
    <property type="match status" value="1"/>
</dbReference>
<evidence type="ECO:0000259" key="8">
    <source>
        <dbReference type="Pfam" id="PF00081"/>
    </source>
</evidence>
<evidence type="ECO:0000256" key="4">
    <source>
        <dbReference type="ARBA" id="ARBA00023002"/>
    </source>
</evidence>
<dbReference type="SUPFAM" id="SSF46609">
    <property type="entry name" value="Fe,Mn superoxide dismutase (SOD), N-terminal domain"/>
    <property type="match status" value="1"/>
</dbReference>
<feature type="binding site" evidence="6">
    <location>
        <position position="27"/>
    </location>
    <ligand>
        <name>Mn(2+)</name>
        <dbReference type="ChEBI" id="CHEBI:29035"/>
    </ligand>
</feature>
<keyword evidence="4 7" id="KW-0560">Oxidoreductase</keyword>